<dbReference type="RefSeq" id="XP_069230408.1">
    <property type="nucleotide sequence ID" value="XM_069373023.1"/>
</dbReference>
<evidence type="ECO:0000256" key="1">
    <source>
        <dbReference type="SAM" id="MobiDB-lite"/>
    </source>
</evidence>
<dbReference type="GeneID" id="96005861"/>
<dbReference type="Proteomes" id="UP000803884">
    <property type="component" value="Unassembled WGS sequence"/>
</dbReference>
<dbReference type="PROSITE" id="PS51140">
    <property type="entry name" value="CUE"/>
    <property type="match status" value="1"/>
</dbReference>
<dbReference type="InterPro" id="IPR041800">
    <property type="entry name" value="ASCC2_CUE"/>
</dbReference>
<feature type="compositionally biased region" description="Basic residues" evidence="1">
    <location>
        <begin position="287"/>
        <end position="302"/>
    </location>
</feature>
<dbReference type="GO" id="GO:0043130">
    <property type="term" value="F:ubiquitin binding"/>
    <property type="evidence" value="ECO:0007669"/>
    <property type="project" value="InterPro"/>
</dbReference>
<comment type="caution">
    <text evidence="3">The sequence shown here is derived from an EMBL/GenBank/DDBJ whole genome shotgun (WGS) entry which is preliminary data.</text>
</comment>
<reference evidence="3 4" key="1">
    <citation type="journal article" date="2020" name="Microbiol. Resour. Announc.">
        <title>Draft Genome Sequence of a Cladosporium Species Isolated from the Mesophotic Ascidian Didemnum maculosum.</title>
        <authorList>
            <person name="Gioti A."/>
            <person name="Siaperas R."/>
            <person name="Nikolaivits E."/>
            <person name="Le Goff G."/>
            <person name="Ouazzani J."/>
            <person name="Kotoulas G."/>
            <person name="Topakas E."/>
        </authorList>
    </citation>
    <scope>NUCLEOTIDE SEQUENCE [LARGE SCALE GENOMIC DNA]</scope>
    <source>
        <strain evidence="3 4">TM138-S3</strain>
    </source>
</reference>
<dbReference type="InterPro" id="IPR009060">
    <property type="entry name" value="UBA-like_sf"/>
</dbReference>
<dbReference type="SUPFAM" id="SSF46934">
    <property type="entry name" value="UBA-like"/>
    <property type="match status" value="1"/>
</dbReference>
<keyword evidence="4" id="KW-1185">Reference proteome</keyword>
<feature type="compositionally biased region" description="Gly residues" evidence="1">
    <location>
        <begin position="596"/>
        <end position="609"/>
    </location>
</feature>
<gene>
    <name evidence="3" type="ORF">WHR41_04417</name>
</gene>
<feature type="domain" description="CUE" evidence="2">
    <location>
        <begin position="314"/>
        <end position="357"/>
    </location>
</feature>
<evidence type="ECO:0000313" key="4">
    <source>
        <dbReference type="Proteomes" id="UP000803884"/>
    </source>
</evidence>
<dbReference type="SMART" id="SM00546">
    <property type="entry name" value="CUE"/>
    <property type="match status" value="1"/>
</dbReference>
<dbReference type="InterPro" id="IPR003892">
    <property type="entry name" value="CUE"/>
</dbReference>
<proteinExistence type="predicted"/>
<evidence type="ECO:0000259" key="2">
    <source>
        <dbReference type="PROSITE" id="PS51140"/>
    </source>
</evidence>
<dbReference type="InterPro" id="IPR052586">
    <property type="entry name" value="ASCC2"/>
</dbReference>
<evidence type="ECO:0000313" key="3">
    <source>
        <dbReference type="EMBL" id="KAL1587303.1"/>
    </source>
</evidence>
<dbReference type="CDD" id="cd14364">
    <property type="entry name" value="CUE_ASCC2"/>
    <property type="match status" value="1"/>
</dbReference>
<feature type="region of interest" description="Disordered" evidence="1">
    <location>
        <begin position="282"/>
        <end position="311"/>
    </location>
</feature>
<dbReference type="Pfam" id="PF02845">
    <property type="entry name" value="CUE"/>
    <property type="match status" value="1"/>
</dbReference>
<dbReference type="PANTHER" id="PTHR21494">
    <property type="entry name" value="ACTIVATING SIGNAL COINTEGRATOR 1 COMPLEX SUBUNIT 2 ASC-1 COMPLEX SUBUNIT P100"/>
    <property type="match status" value="1"/>
</dbReference>
<feature type="region of interest" description="Disordered" evidence="1">
    <location>
        <begin position="452"/>
        <end position="477"/>
    </location>
</feature>
<organism evidence="3 4">
    <name type="scientific">Cladosporium halotolerans</name>
    <dbReference type="NCBI Taxonomy" id="1052096"/>
    <lineage>
        <taxon>Eukaryota</taxon>
        <taxon>Fungi</taxon>
        <taxon>Dikarya</taxon>
        <taxon>Ascomycota</taxon>
        <taxon>Pezizomycotina</taxon>
        <taxon>Dothideomycetes</taxon>
        <taxon>Dothideomycetidae</taxon>
        <taxon>Cladosporiales</taxon>
        <taxon>Cladosporiaceae</taxon>
        <taxon>Cladosporium</taxon>
    </lineage>
</organism>
<protein>
    <recommendedName>
        <fullName evidence="2">CUE domain-containing protein</fullName>
    </recommendedName>
</protein>
<dbReference type="Gene3D" id="1.10.8.10">
    <property type="entry name" value="DNA helicase RuvA subunit, C-terminal domain"/>
    <property type="match status" value="1"/>
</dbReference>
<accession>A0AB34KQ95</accession>
<sequence>MSLPALAPIPPASVRLSLDAAEWEACVDAWLTLAELQLRASSTSTAFVAAFLQSYYHELANVASNDETLRTPKATSLHKVAFALVKKAFLQSDDLENLLEWDFLANLCRSHIKSSRLAEIFSTLWARKSALLEKLFQTRKNALIDMLDSGSPDVAEATLTQMAPILRVSSETSVFFIVGTDLVDSLVSGYEKSSSDKTRKAISMTIYLGLLACVAGETPNFSLLSDHLYTLKAQAERRPPNQALLADTVTNTPLLAKLRRIFTGKTPERLVKLLDGLETLRSPSIARPRKQSRRKLSSKGKARQTAPGHEMHVHRMSLVTQIQDLFPDLGAGFIMKLLDEYNDDVEQVTAHLLDDSLPPHLQSADRNEQAPVFDSSMQAGIDHLAPASTPPPPEPFIPERKNVFDNDELDQLTMDTSRLHFGKRNDPTTTSSQPNKSAILSALAAFDADDDERDDTYDAQDVGGSIDNAHPDGEPGQAAKVTQEENDAALFASYRSHPELFGRSFDVRRGQPRAALKAQTGLTDEAIEGWAIMLQRDPKRAARLEAQMGAFDGRQAALARSAYRESPGGTETEDSDAPPAGRGGFGGRGRGRGRGGRGGGGGGRGGGNVAGPSGEAATVAAQRRKEANKGSRANHNRRDQRAKKMARGGFPG</sequence>
<feature type="compositionally biased region" description="Basic residues" evidence="1">
    <location>
        <begin position="632"/>
        <end position="646"/>
    </location>
</feature>
<dbReference type="AlphaFoldDB" id="A0AB34KQ95"/>
<dbReference type="EMBL" id="JAAQHG020000011">
    <property type="protein sequence ID" value="KAL1587303.1"/>
    <property type="molecule type" value="Genomic_DNA"/>
</dbReference>
<name>A0AB34KQ95_9PEZI</name>
<dbReference type="PANTHER" id="PTHR21494:SF0">
    <property type="entry name" value="ACTIVATING SIGNAL COINTEGRATOR 1 COMPLEX SUBUNIT 2"/>
    <property type="match status" value="1"/>
</dbReference>
<feature type="region of interest" description="Disordered" evidence="1">
    <location>
        <begin position="560"/>
        <end position="652"/>
    </location>
</feature>